<evidence type="ECO:0000313" key="10">
    <source>
        <dbReference type="EMBL" id="SUG28976.1"/>
    </source>
</evidence>
<dbReference type="EMBL" id="DAAGTC010000001">
    <property type="protein sequence ID" value="HAB4459174.1"/>
    <property type="molecule type" value="Genomic_DNA"/>
</dbReference>
<evidence type="ECO:0000313" key="5">
    <source>
        <dbReference type="EMBL" id="HAB4459174.1"/>
    </source>
</evidence>
<reference evidence="5" key="6">
    <citation type="submission" date="2019-10" db="EMBL/GenBank/DDBJ databases">
        <authorList>
            <consortium name="NCBI Pathogen Detection Project"/>
        </authorList>
    </citation>
    <scope>NUCLEOTIDE SEQUENCE</scope>
    <source>
        <strain evidence="5">Salmonella enterica</strain>
    </source>
</reference>
<dbReference type="Proteomes" id="UP000248731">
    <property type="component" value="Chromosome 1"/>
</dbReference>
<evidence type="ECO:0000259" key="2">
    <source>
        <dbReference type="Pfam" id="PF00419"/>
    </source>
</evidence>
<dbReference type="InterPro" id="IPR008966">
    <property type="entry name" value="Adhesion_dom_sf"/>
</dbReference>
<dbReference type="Proteomes" id="UP000255443">
    <property type="component" value="Unassembled WGS sequence"/>
</dbReference>
<dbReference type="EMBL" id="VXJW01000001">
    <property type="protein sequence ID" value="KAA8665456.1"/>
    <property type="molecule type" value="Genomic_DNA"/>
</dbReference>
<dbReference type="SUPFAM" id="SSF49401">
    <property type="entry name" value="Bacterial adhesins"/>
    <property type="match status" value="1"/>
</dbReference>
<dbReference type="Proteomes" id="UP000839688">
    <property type="component" value="Unassembled WGS sequence"/>
</dbReference>
<evidence type="ECO:0000313" key="9">
    <source>
        <dbReference type="EMBL" id="SUG15681.1"/>
    </source>
</evidence>
<sequence>MAYRVKQRIPVLAVLLSLTVCGLVHGADINLSGIVIASACTIDTATQSQKVTFDQARATDYQTPGASGEWQDFSLTLSSCPTSTSSVTATFSGDPDSDDPTKFANTQGDAAGMALQIMSRDHLTEIRPAGTFTVNVDGASHRAEFPLSARMYAPTGEVTAGSFYTVVQFTFTYQ</sequence>
<keyword evidence="1" id="KW-0732">Signal</keyword>
<dbReference type="EMBL" id="AAMGFJ010000024">
    <property type="protein sequence ID" value="EDH0571795.1"/>
    <property type="molecule type" value="Genomic_DNA"/>
</dbReference>
<dbReference type="InterPro" id="IPR036937">
    <property type="entry name" value="Adhesion_dom_fimbrial_sf"/>
</dbReference>
<dbReference type="Proteomes" id="UP000254762">
    <property type="component" value="Unassembled WGS sequence"/>
</dbReference>
<evidence type="ECO:0000313" key="11">
    <source>
        <dbReference type="EMBL" id="SUG33752.1"/>
    </source>
</evidence>
<dbReference type="Proteomes" id="UP000254124">
    <property type="component" value="Unassembled WGS sequence"/>
</dbReference>
<dbReference type="EMBL" id="CP079713">
    <property type="protein sequence ID" value="QXW50503.1"/>
    <property type="molecule type" value="Genomic_DNA"/>
</dbReference>
<dbReference type="EMBL" id="AAIVIG010000001">
    <property type="protein sequence ID" value="ECI4934530.1"/>
    <property type="molecule type" value="Genomic_DNA"/>
</dbReference>
<protein>
    <submittedName>
        <fullName evidence="3 8">Fimbrial protein</fullName>
    </submittedName>
</protein>
<evidence type="ECO:0000313" key="14">
    <source>
        <dbReference type="Proteomes" id="UP000254762"/>
    </source>
</evidence>
<keyword evidence="12" id="KW-1185">Reference proteome</keyword>
<reference evidence="4" key="4">
    <citation type="submission" date="2018-07" db="EMBL/GenBank/DDBJ databases">
        <authorList>
            <consortium name="GenomeTrakr network: Whole genome sequencing for foodborne pathogen traceback"/>
        </authorList>
    </citation>
    <scope>NUCLEOTIDE SEQUENCE</scope>
    <source>
        <strain evidence="4">FDA00001204</strain>
    </source>
</reference>
<proteinExistence type="predicted"/>
<evidence type="ECO:0000313" key="8">
    <source>
        <dbReference type="EMBL" id="SQI25424.1"/>
    </source>
</evidence>
<dbReference type="EMBL" id="UGXD01000002">
    <property type="protein sequence ID" value="SUG33752.1"/>
    <property type="molecule type" value="Genomic_DNA"/>
</dbReference>
<dbReference type="Gene3D" id="2.60.40.1090">
    <property type="entry name" value="Fimbrial-type adhesion domain"/>
    <property type="match status" value="1"/>
</dbReference>
<organism evidence="8 12">
    <name type="scientific">Salmonella enterica subsp. arizonae</name>
    <dbReference type="NCBI Taxonomy" id="59203"/>
    <lineage>
        <taxon>Bacteria</taxon>
        <taxon>Pseudomonadati</taxon>
        <taxon>Pseudomonadota</taxon>
        <taxon>Gammaproteobacteria</taxon>
        <taxon>Enterobacterales</taxon>
        <taxon>Enterobacteriaceae</taxon>
        <taxon>Salmonella</taxon>
    </lineage>
</organism>
<dbReference type="RefSeq" id="WP_000331639.1">
    <property type="nucleotide sequence ID" value="NZ_CBCSDD010000018.1"/>
</dbReference>
<accession>A0A2X4WNH2</accession>
<dbReference type="InterPro" id="IPR050263">
    <property type="entry name" value="Bact_Fimbrial_Adh_Pro"/>
</dbReference>
<evidence type="ECO:0000313" key="12">
    <source>
        <dbReference type="Proteomes" id="UP000248731"/>
    </source>
</evidence>
<feature type="chain" id="PRO_5035661927" evidence="1">
    <location>
        <begin position="27"/>
        <end position="174"/>
    </location>
</feature>
<evidence type="ECO:0000313" key="7">
    <source>
        <dbReference type="EMBL" id="QXW50503.1"/>
    </source>
</evidence>
<reference evidence="5" key="1">
    <citation type="journal article" date="2018" name="Genome Biol.">
        <title>SKESA: strategic k-mer extension for scrupulous assemblies.</title>
        <authorList>
            <person name="Souvorov A."/>
            <person name="Agarwala R."/>
            <person name="Lipman D.J."/>
        </authorList>
    </citation>
    <scope>NUCLEOTIDE SEQUENCE</scope>
    <source>
        <strain evidence="5">Salmonella enterica</strain>
    </source>
</reference>
<dbReference type="InterPro" id="IPR000259">
    <property type="entry name" value="Adhesion_dom_fimbrial"/>
</dbReference>
<reference evidence="6 16" key="5">
    <citation type="submission" date="2019-09" db="EMBL/GenBank/DDBJ databases">
        <title>Draft genome sequence of various Type strains from the CCUG.</title>
        <authorList>
            <person name="Pineiro-Iglesias B."/>
            <person name="Tunovic T."/>
            <person name="Unosson C."/>
            <person name="Inganas E."/>
            <person name="Ohlen M."/>
            <person name="Cardew S."/>
            <person name="Jensie-Markopoulos S."/>
            <person name="Salva-Serra F."/>
            <person name="Jaen-Luchoro D."/>
            <person name="Karlsson R."/>
            <person name="Svensson-Stadler L."/>
            <person name="Chun J."/>
            <person name="Moore E."/>
        </authorList>
    </citation>
    <scope>NUCLEOTIDE SEQUENCE [LARGE SCALE GENOMIC DNA]</scope>
    <source>
        <strain evidence="6 16">CCUG 6322T</strain>
    </source>
</reference>
<evidence type="ECO:0000313" key="6">
    <source>
        <dbReference type="EMBL" id="KAA8665456.1"/>
    </source>
</evidence>
<dbReference type="GO" id="GO:0043709">
    <property type="term" value="P:cell adhesion involved in single-species biofilm formation"/>
    <property type="evidence" value="ECO:0007669"/>
    <property type="project" value="TreeGrafter"/>
</dbReference>
<evidence type="ECO:0000313" key="16">
    <source>
        <dbReference type="Proteomes" id="UP000322837"/>
    </source>
</evidence>
<reference evidence="7" key="7">
    <citation type="submission" date="2021-07" db="EMBL/GenBank/DDBJ databases">
        <title>Whole-Genome Sequences of non-enterica strains of Salmonella enterica isolated from poultry houses.</title>
        <authorList>
            <person name="Lamas A."/>
            <person name="Regal P."/>
            <person name="Miranda J.M."/>
            <person name="Vazquez B."/>
            <person name="Cepeda A."/>
            <person name="Franco C.M."/>
        </authorList>
    </citation>
    <scope>NUCLEOTIDE SEQUENCE</scope>
    <source>
        <strain evidence="7">LHICA_AZ23</strain>
    </source>
</reference>
<reference evidence="12 13" key="2">
    <citation type="submission" date="2018-06" db="EMBL/GenBank/DDBJ databases">
        <authorList>
            <consortium name="Pathogen Informatics"/>
            <person name="Doyle S."/>
        </authorList>
    </citation>
    <scope>NUCLEOTIDE SEQUENCE [LARGE SCALE GENOMIC DNA]</scope>
    <source>
        <strain evidence="9 13">NCTC7295</strain>
        <strain evidence="10 15">NCTC7303</strain>
        <strain evidence="11 14">NCTC7304</strain>
        <strain evidence="8 12">NCTC7307</strain>
    </source>
</reference>
<evidence type="ECO:0000313" key="13">
    <source>
        <dbReference type="Proteomes" id="UP000254124"/>
    </source>
</evidence>
<evidence type="ECO:0000313" key="4">
    <source>
        <dbReference type="EMBL" id="EDH0571795.1"/>
    </source>
</evidence>
<dbReference type="PANTHER" id="PTHR33420">
    <property type="entry name" value="FIMBRIAL SUBUNIT ELFA-RELATED"/>
    <property type="match status" value="1"/>
</dbReference>
<dbReference type="PANTHER" id="PTHR33420:SF27">
    <property type="entry name" value="PROTEIN FIMG"/>
    <property type="match status" value="1"/>
</dbReference>
<feature type="signal peptide" evidence="1">
    <location>
        <begin position="1"/>
        <end position="26"/>
    </location>
</feature>
<dbReference type="Proteomes" id="UP000322837">
    <property type="component" value="Unassembled WGS sequence"/>
</dbReference>
<dbReference type="Pfam" id="PF00419">
    <property type="entry name" value="Fimbrial"/>
    <property type="match status" value="1"/>
</dbReference>
<dbReference type="GO" id="GO:0009289">
    <property type="term" value="C:pilus"/>
    <property type="evidence" value="ECO:0007669"/>
    <property type="project" value="InterPro"/>
</dbReference>
<evidence type="ECO:0000313" key="15">
    <source>
        <dbReference type="Proteomes" id="UP000255443"/>
    </source>
</evidence>
<feature type="domain" description="Fimbrial-type adhesion" evidence="2">
    <location>
        <begin position="29"/>
        <end position="174"/>
    </location>
</feature>
<dbReference type="EMBL" id="LS483466">
    <property type="protein sequence ID" value="SQI25424.1"/>
    <property type="molecule type" value="Genomic_DNA"/>
</dbReference>
<gene>
    <name evidence="8" type="primary">fimG_2</name>
    <name evidence="10" type="synonym">fimG_1</name>
    <name evidence="4" type="ORF">AHX45_17065</name>
    <name evidence="3" type="ORF">DSQ81_01355</name>
    <name evidence="6" type="ORF">F4V61_00375</name>
    <name evidence="5" type="ORF">GBZ58_00310</name>
    <name evidence="7" type="ORF">KX325_06635</name>
    <name evidence="9" type="ORF">NCTC7295_03364</name>
    <name evidence="10" type="ORF">NCTC7303_01126</name>
    <name evidence="11" type="ORF">NCTC7304_03244</name>
    <name evidence="8" type="ORF">NCTC7307_03363</name>
</gene>
<evidence type="ECO:0000313" key="3">
    <source>
        <dbReference type="EMBL" id="ECI4934530.1"/>
    </source>
</evidence>
<dbReference type="EMBL" id="UGXC01000002">
    <property type="protein sequence ID" value="SUG28976.1"/>
    <property type="molecule type" value="Genomic_DNA"/>
</dbReference>
<dbReference type="EMBL" id="UGWZ01000001">
    <property type="protein sequence ID" value="SUG15681.1"/>
    <property type="molecule type" value="Genomic_DNA"/>
</dbReference>
<name>A0A2X4WNH2_SALER</name>
<dbReference type="OMA" id="RYYATSM"/>
<reference evidence="3" key="3">
    <citation type="submission" date="2018-07" db="EMBL/GenBank/DDBJ databases">
        <authorList>
            <person name="Ashton P.M."/>
            <person name="Dallman T."/>
            <person name="Nair S."/>
            <person name="De Pinna E."/>
            <person name="Peters T."/>
            <person name="Grant K."/>
        </authorList>
    </citation>
    <scope>NUCLEOTIDE SEQUENCE [LARGE SCALE GENOMIC DNA]</scope>
    <source>
        <strain evidence="3">475813</strain>
    </source>
</reference>
<dbReference type="AlphaFoldDB" id="A0A2X4WNH2"/>
<evidence type="ECO:0000256" key="1">
    <source>
        <dbReference type="SAM" id="SignalP"/>
    </source>
</evidence>